<evidence type="ECO:0000313" key="2">
    <source>
        <dbReference type="EMBL" id="NWY52569.1"/>
    </source>
</evidence>
<dbReference type="Pfam" id="PF03762">
    <property type="entry name" value="VOMI"/>
    <property type="match status" value="1"/>
</dbReference>
<keyword evidence="3" id="KW-1185">Reference proteome</keyword>
<feature type="signal peptide" evidence="1">
    <location>
        <begin position="1"/>
        <end position="21"/>
    </location>
</feature>
<evidence type="ECO:0000313" key="3">
    <source>
        <dbReference type="Proteomes" id="UP000557271"/>
    </source>
</evidence>
<gene>
    <name evidence="2" type="primary">Vmo1_1</name>
    <name evidence="2" type="ORF">CHIMIN_R10763</name>
</gene>
<dbReference type="AlphaFoldDB" id="A0A7K7F5K3"/>
<proteinExistence type="predicted"/>
<name>A0A7K7F5K3_CHIMN</name>
<dbReference type="PANTHER" id="PTHR18841">
    <property type="entry name" value="VITELLINE MEMBRANE OUTER LAYER PROTEIN I-RELATED"/>
    <property type="match status" value="1"/>
</dbReference>
<feature type="chain" id="PRO_5029530358" evidence="1">
    <location>
        <begin position="22"/>
        <end position="182"/>
    </location>
</feature>
<dbReference type="InterPro" id="IPR005515">
    <property type="entry name" value="VOMI"/>
</dbReference>
<dbReference type="GO" id="GO:0005615">
    <property type="term" value="C:extracellular space"/>
    <property type="evidence" value="ECO:0007669"/>
    <property type="project" value="TreeGrafter"/>
</dbReference>
<feature type="non-terminal residue" evidence="2">
    <location>
        <position position="182"/>
    </location>
</feature>
<feature type="non-terminal residue" evidence="2">
    <location>
        <position position="1"/>
    </location>
</feature>
<sequence length="182" mass="19703">VKLIMPATLILLLSHCTPGTGTRENTSVLTVPNGGHWGKWGGWQFCPYGYASGFVLKVEPSQFGRDDAALNGICLCCQDDSAIESLVREWGTWKNFQVCPEGYLISLSLRTEESQGGGEDTAANNILFRCSDATVLVSDGLSWGRFGSRSKSCNICGLQTKVEPPQGFQDDTALNSVKICCK</sequence>
<dbReference type="OrthoDB" id="6344411at2759"/>
<reference evidence="2 3" key="1">
    <citation type="submission" date="2019-09" db="EMBL/GenBank/DDBJ databases">
        <title>Bird 10,000 Genomes (B10K) Project - Family phase.</title>
        <authorList>
            <person name="Zhang G."/>
        </authorList>
    </citation>
    <scope>NUCLEOTIDE SEQUENCE [LARGE SCALE GENOMIC DNA]</scope>
    <source>
        <strain evidence="2">B10K-UC-030-51</strain>
    </source>
</reference>
<dbReference type="SUPFAM" id="SSF51092">
    <property type="entry name" value="Vitelline membrane outer protein-I (VMO-I)"/>
    <property type="match status" value="1"/>
</dbReference>
<protein>
    <submittedName>
        <fullName evidence="2">VMO1 protein</fullName>
    </submittedName>
</protein>
<dbReference type="Proteomes" id="UP000557271">
    <property type="component" value="Unassembled WGS sequence"/>
</dbReference>
<comment type="caution">
    <text evidence="2">The sequence shown here is derived from an EMBL/GenBank/DDBJ whole genome shotgun (WGS) entry which is preliminary data.</text>
</comment>
<keyword evidence="1" id="KW-0732">Signal</keyword>
<dbReference type="Gene3D" id="2.100.10.20">
    <property type="entry name" value="Vitelline membrane outer layer protein I (VOMI)"/>
    <property type="match status" value="1"/>
</dbReference>
<organism evidence="2 3">
    <name type="scientific">Chionis minor</name>
    <name type="common">Black-faced sheathbill</name>
    <dbReference type="NCBI Taxonomy" id="227182"/>
    <lineage>
        <taxon>Eukaryota</taxon>
        <taxon>Metazoa</taxon>
        <taxon>Chordata</taxon>
        <taxon>Craniata</taxon>
        <taxon>Vertebrata</taxon>
        <taxon>Euteleostomi</taxon>
        <taxon>Archelosauria</taxon>
        <taxon>Archosauria</taxon>
        <taxon>Dinosauria</taxon>
        <taxon>Saurischia</taxon>
        <taxon>Theropoda</taxon>
        <taxon>Coelurosauria</taxon>
        <taxon>Aves</taxon>
        <taxon>Neognathae</taxon>
        <taxon>Neoaves</taxon>
        <taxon>Charadriiformes</taxon>
        <taxon>Chionididae</taxon>
        <taxon>Chionis</taxon>
    </lineage>
</organism>
<dbReference type="PANTHER" id="PTHR18841:SF2">
    <property type="entry name" value="VITELLINE MEMBRANE OUTER LAYER PROTEIN 1 HOMOLOG"/>
    <property type="match status" value="1"/>
</dbReference>
<accession>A0A7K7F5K3</accession>
<dbReference type="EMBL" id="VZSF01002827">
    <property type="protein sequence ID" value="NWY52569.1"/>
    <property type="molecule type" value="Genomic_DNA"/>
</dbReference>
<evidence type="ECO:0000256" key="1">
    <source>
        <dbReference type="SAM" id="SignalP"/>
    </source>
</evidence>
<dbReference type="InterPro" id="IPR036706">
    <property type="entry name" value="VOMI_sf"/>
</dbReference>